<dbReference type="EMBL" id="JAACFV010000011">
    <property type="protein sequence ID" value="KAF7512625.1"/>
    <property type="molecule type" value="Genomic_DNA"/>
</dbReference>
<name>A0A8H7ANS3_9EURO</name>
<dbReference type="Proteomes" id="UP000606974">
    <property type="component" value="Unassembled WGS sequence"/>
</dbReference>
<gene>
    <name evidence="1" type="ORF">GJ744_000886</name>
</gene>
<proteinExistence type="predicted"/>
<organism evidence="1 2">
    <name type="scientific">Endocarpon pusillum</name>
    <dbReference type="NCBI Taxonomy" id="364733"/>
    <lineage>
        <taxon>Eukaryota</taxon>
        <taxon>Fungi</taxon>
        <taxon>Dikarya</taxon>
        <taxon>Ascomycota</taxon>
        <taxon>Pezizomycotina</taxon>
        <taxon>Eurotiomycetes</taxon>
        <taxon>Chaetothyriomycetidae</taxon>
        <taxon>Verrucariales</taxon>
        <taxon>Verrucariaceae</taxon>
        <taxon>Endocarpon</taxon>
    </lineage>
</organism>
<protein>
    <submittedName>
        <fullName evidence="1">Uncharacterized protein</fullName>
    </submittedName>
</protein>
<evidence type="ECO:0000313" key="1">
    <source>
        <dbReference type="EMBL" id="KAF7512625.1"/>
    </source>
</evidence>
<evidence type="ECO:0000313" key="2">
    <source>
        <dbReference type="Proteomes" id="UP000606974"/>
    </source>
</evidence>
<sequence length="70" mass="7610">MNPFALSPIPLSPRTLSVSQGLNSPNYDIAQPNADDPMIVSIADLNESGTALNSILWNINYPLNAWGPDW</sequence>
<reference evidence="1" key="1">
    <citation type="submission" date="2020-02" db="EMBL/GenBank/DDBJ databases">
        <authorList>
            <person name="Palmer J.M."/>
        </authorList>
    </citation>
    <scope>NUCLEOTIDE SEQUENCE</scope>
    <source>
        <strain evidence="1">EPUS1.4</strain>
        <tissue evidence="1">Thallus</tissue>
    </source>
</reference>
<keyword evidence="2" id="KW-1185">Reference proteome</keyword>
<dbReference type="AlphaFoldDB" id="A0A8H7ANS3"/>
<accession>A0A8H7ANS3</accession>
<comment type="caution">
    <text evidence="1">The sequence shown here is derived from an EMBL/GenBank/DDBJ whole genome shotgun (WGS) entry which is preliminary data.</text>
</comment>